<protein>
    <recommendedName>
        <fullName evidence="9">J domain-containing protein</fullName>
    </recommendedName>
</protein>
<reference evidence="10" key="1">
    <citation type="submission" date="2014-12" db="EMBL/GenBank/DDBJ databases">
        <title>Insight into the proteome of Arion vulgaris.</title>
        <authorList>
            <person name="Aradska J."/>
            <person name="Bulat T."/>
            <person name="Smidak R."/>
            <person name="Sarate P."/>
            <person name="Gangsoo J."/>
            <person name="Sialana F."/>
            <person name="Bilban M."/>
            <person name="Lubec G."/>
        </authorList>
    </citation>
    <scope>NUCLEOTIDE SEQUENCE</scope>
    <source>
        <tissue evidence="10">Skin</tissue>
    </source>
</reference>
<dbReference type="InterPro" id="IPR044632">
    <property type="entry name" value="DNAJC25-like"/>
</dbReference>
<dbReference type="InterPro" id="IPR001623">
    <property type="entry name" value="DnaJ_domain"/>
</dbReference>
<evidence type="ECO:0000256" key="6">
    <source>
        <dbReference type="ARBA" id="ARBA00024193"/>
    </source>
</evidence>
<dbReference type="Gene3D" id="1.10.287.110">
    <property type="entry name" value="DnaJ domain"/>
    <property type="match status" value="1"/>
</dbReference>
<dbReference type="SUPFAM" id="SSF46565">
    <property type="entry name" value="Chaperone J-domain"/>
    <property type="match status" value="1"/>
</dbReference>
<evidence type="ECO:0000256" key="2">
    <source>
        <dbReference type="ARBA" id="ARBA00022692"/>
    </source>
</evidence>
<keyword evidence="8" id="KW-0732">Signal</keyword>
<comment type="subcellular location">
    <subcellularLocation>
        <location evidence="1">Membrane</location>
        <topology evidence="1">Multi-pass membrane protein</topology>
    </subcellularLocation>
</comment>
<evidence type="ECO:0000256" key="1">
    <source>
        <dbReference type="ARBA" id="ARBA00004141"/>
    </source>
</evidence>
<evidence type="ECO:0000313" key="10">
    <source>
        <dbReference type="EMBL" id="CEK58354.1"/>
    </source>
</evidence>
<sequence>MAAPVRRRLVCLIIWSCCMFTAHAFIEGLYCGVDNCYDVLDVSRESTKSEITKAYRKLAKKWHPDMHKKKEDKETASQMFLKIANAYEILRDEEQRNDYNYMLDNPDEYYSHYYRYYKRRVTPKVDVRVVIAVALTVISLVQYYGAWNNYQTALSYLCKDQKYRIKAIDIAKSEGLLNTKKKSKRSKEEIKEEEEATIKKIIENRMDKGWLPETSSYRCTVGTAHFVTLPYIKVHCLVGSLGLEVQHQEGGIWAG</sequence>
<dbReference type="AlphaFoldDB" id="A0A0B6YQ10"/>
<dbReference type="FunFam" id="1.10.287.110:FF:000036">
    <property type="entry name" value="dnaJ homolog subfamily C member 25"/>
    <property type="match status" value="1"/>
</dbReference>
<organism evidence="10">
    <name type="scientific">Arion vulgaris</name>
    <dbReference type="NCBI Taxonomy" id="1028688"/>
    <lineage>
        <taxon>Eukaryota</taxon>
        <taxon>Metazoa</taxon>
        <taxon>Spiralia</taxon>
        <taxon>Lophotrochozoa</taxon>
        <taxon>Mollusca</taxon>
        <taxon>Gastropoda</taxon>
        <taxon>Heterobranchia</taxon>
        <taxon>Euthyneura</taxon>
        <taxon>Panpulmonata</taxon>
        <taxon>Eupulmonata</taxon>
        <taxon>Stylommatophora</taxon>
        <taxon>Helicina</taxon>
        <taxon>Arionoidea</taxon>
        <taxon>Arionidae</taxon>
        <taxon>Arion</taxon>
    </lineage>
</organism>
<dbReference type="InterPro" id="IPR036869">
    <property type="entry name" value="J_dom_sf"/>
</dbReference>
<dbReference type="SMART" id="SM00271">
    <property type="entry name" value="DnaJ"/>
    <property type="match status" value="1"/>
</dbReference>
<dbReference type="CDD" id="cd06257">
    <property type="entry name" value="DnaJ"/>
    <property type="match status" value="1"/>
</dbReference>
<keyword evidence="2" id="KW-0812">Transmembrane</keyword>
<keyword evidence="7" id="KW-0175">Coiled coil</keyword>
<evidence type="ECO:0000256" key="5">
    <source>
        <dbReference type="ARBA" id="ARBA00023186"/>
    </source>
</evidence>
<evidence type="ECO:0000256" key="8">
    <source>
        <dbReference type="SAM" id="SignalP"/>
    </source>
</evidence>
<dbReference type="GO" id="GO:0006457">
    <property type="term" value="P:protein folding"/>
    <property type="evidence" value="ECO:0007669"/>
    <property type="project" value="InterPro"/>
</dbReference>
<evidence type="ECO:0000256" key="4">
    <source>
        <dbReference type="ARBA" id="ARBA00023136"/>
    </source>
</evidence>
<evidence type="ECO:0000256" key="7">
    <source>
        <dbReference type="SAM" id="Coils"/>
    </source>
</evidence>
<dbReference type="PROSITE" id="PS50076">
    <property type="entry name" value="DNAJ_2"/>
    <property type="match status" value="1"/>
</dbReference>
<evidence type="ECO:0000256" key="3">
    <source>
        <dbReference type="ARBA" id="ARBA00022989"/>
    </source>
</evidence>
<dbReference type="PANTHER" id="PTHR44176">
    <property type="entry name" value="DNAJ HOMOLOG SUBFAMILY C MEMBER 25"/>
    <property type="match status" value="1"/>
</dbReference>
<comment type="similarity">
    <text evidence="6">Belongs to the DNAJC25 family.</text>
</comment>
<dbReference type="PRINTS" id="PR00625">
    <property type="entry name" value="JDOMAIN"/>
</dbReference>
<dbReference type="GO" id="GO:0005789">
    <property type="term" value="C:endoplasmic reticulum membrane"/>
    <property type="evidence" value="ECO:0007669"/>
    <property type="project" value="TreeGrafter"/>
</dbReference>
<dbReference type="EMBL" id="HACG01011489">
    <property type="protein sequence ID" value="CEK58354.1"/>
    <property type="molecule type" value="Transcribed_RNA"/>
</dbReference>
<feature type="domain" description="J" evidence="9">
    <location>
        <begin position="35"/>
        <end position="103"/>
    </location>
</feature>
<dbReference type="Pfam" id="PF00226">
    <property type="entry name" value="DnaJ"/>
    <property type="match status" value="1"/>
</dbReference>
<name>A0A0B6YQ10_9EUPU</name>
<gene>
    <name evidence="10" type="primary">ORF32794</name>
</gene>
<keyword evidence="5" id="KW-0143">Chaperone</keyword>
<proteinExistence type="inferred from homology"/>
<evidence type="ECO:0000259" key="9">
    <source>
        <dbReference type="PROSITE" id="PS50076"/>
    </source>
</evidence>
<keyword evidence="4" id="KW-0472">Membrane</keyword>
<keyword evidence="3" id="KW-1133">Transmembrane helix</keyword>
<accession>A0A0B6YQ10</accession>
<dbReference type="PANTHER" id="PTHR44176:SF1">
    <property type="entry name" value="DNAJ HOMOLOG SUBFAMILY C MEMBER 25"/>
    <property type="match status" value="1"/>
</dbReference>
<feature type="chain" id="PRO_5002111946" description="J domain-containing protein" evidence="8">
    <location>
        <begin position="25"/>
        <end position="255"/>
    </location>
</feature>
<feature type="coiled-coil region" evidence="7">
    <location>
        <begin position="176"/>
        <end position="204"/>
    </location>
</feature>
<feature type="signal peptide" evidence="8">
    <location>
        <begin position="1"/>
        <end position="24"/>
    </location>
</feature>